<proteinExistence type="predicted"/>
<dbReference type="HOGENOM" id="CLU_2397305_0_0_9"/>
<dbReference type="Proteomes" id="UP000004754">
    <property type="component" value="Unassembled WGS sequence"/>
</dbReference>
<protein>
    <submittedName>
        <fullName evidence="1">Uncharacterized protein</fullName>
    </submittedName>
</protein>
<reference evidence="1 2" key="1">
    <citation type="submission" date="2010-12" db="EMBL/GenBank/DDBJ databases">
        <authorList>
            <person name="Muzny D."/>
            <person name="Qin X."/>
            <person name="Deng J."/>
            <person name="Jiang H."/>
            <person name="Liu Y."/>
            <person name="Qu J."/>
            <person name="Song X.-Z."/>
            <person name="Zhang L."/>
            <person name="Thornton R."/>
            <person name="Coyle M."/>
            <person name="Francisco L."/>
            <person name="Jackson L."/>
            <person name="Javaid M."/>
            <person name="Korchina V."/>
            <person name="Kovar C."/>
            <person name="Mata R."/>
            <person name="Mathew T."/>
            <person name="Ngo R."/>
            <person name="Nguyen L."/>
            <person name="Nguyen N."/>
            <person name="Okwuonu G."/>
            <person name="Ongeri F."/>
            <person name="Pham C."/>
            <person name="Simmons D."/>
            <person name="Wilczek-Boney K."/>
            <person name="Hale W."/>
            <person name="Jakkamsetti A."/>
            <person name="Pham P."/>
            <person name="Ruth R."/>
            <person name="San Lucas F."/>
            <person name="Warren J."/>
            <person name="Zhang J."/>
            <person name="Zhao Z."/>
            <person name="Zhou C."/>
            <person name="Zhu D."/>
            <person name="Lee S."/>
            <person name="Bess C."/>
            <person name="Blankenburg K."/>
            <person name="Forbes L."/>
            <person name="Fu Q."/>
            <person name="Gubbala S."/>
            <person name="Hirani K."/>
            <person name="Jayaseelan J.C."/>
            <person name="Lara F."/>
            <person name="Munidasa M."/>
            <person name="Palculict T."/>
            <person name="Patil S."/>
            <person name="Pu L.-L."/>
            <person name="Saada N."/>
            <person name="Tang L."/>
            <person name="Weissenberger G."/>
            <person name="Zhu Y."/>
            <person name="Hemphill L."/>
            <person name="Shang Y."/>
            <person name="Youmans B."/>
            <person name="Ayvaz T."/>
            <person name="Ross M."/>
            <person name="Santibanez J."/>
            <person name="Aqrawi P."/>
            <person name="Gross S."/>
            <person name="Joshi V."/>
            <person name="Fowler G."/>
            <person name="Nazareth L."/>
            <person name="Reid J."/>
            <person name="Worley K."/>
            <person name="Petrosino J."/>
            <person name="Highlander S."/>
            <person name="Gibbs R."/>
        </authorList>
    </citation>
    <scope>NUCLEOTIDE SEQUENCE [LARGE SCALE GENOMIC DNA]</scope>
    <source>
        <strain evidence="1 2">ATCC 23263</strain>
    </source>
</reference>
<sequence>MQTKKAADNQKYLNERPVFVEDVGQSLKIIWNFSIGGLNFTDYCVFCFRKKYSRKAGNRLLNLFHGSAIDDRVRVMAIKNRQKILMYSNRSYF</sequence>
<evidence type="ECO:0000313" key="1">
    <source>
        <dbReference type="EMBL" id="EFV00719.1"/>
    </source>
</evidence>
<dbReference type="AlphaFoldDB" id="E6MJI3"/>
<name>E6MJI3_9FIRM</name>
<organism evidence="1 2">
    <name type="scientific">Pseudoramibacter alactolyticus ATCC 23263</name>
    <dbReference type="NCBI Taxonomy" id="887929"/>
    <lineage>
        <taxon>Bacteria</taxon>
        <taxon>Bacillati</taxon>
        <taxon>Bacillota</taxon>
        <taxon>Clostridia</taxon>
        <taxon>Eubacteriales</taxon>
        <taxon>Eubacteriaceae</taxon>
        <taxon>Pseudoramibacter</taxon>
    </lineage>
</organism>
<accession>E6MJI3</accession>
<dbReference type="EMBL" id="AEQN01000028">
    <property type="protein sequence ID" value="EFV00719.1"/>
    <property type="molecule type" value="Genomic_DNA"/>
</dbReference>
<keyword evidence="2" id="KW-1185">Reference proteome</keyword>
<dbReference type="STRING" id="887929.HMP0721_2168"/>
<evidence type="ECO:0000313" key="2">
    <source>
        <dbReference type="Proteomes" id="UP000004754"/>
    </source>
</evidence>
<comment type="caution">
    <text evidence="1">The sequence shown here is derived from an EMBL/GenBank/DDBJ whole genome shotgun (WGS) entry which is preliminary data.</text>
</comment>
<gene>
    <name evidence="1" type="ORF">HMP0721_2168</name>
</gene>